<feature type="compositionally biased region" description="Acidic residues" evidence="1">
    <location>
        <begin position="63"/>
        <end position="74"/>
    </location>
</feature>
<protein>
    <submittedName>
        <fullName evidence="2">Uncharacterized protein</fullName>
    </submittedName>
</protein>
<keyword evidence="3" id="KW-1185">Reference proteome</keyword>
<gene>
    <name evidence="2" type="ORF">PCOR1329_LOCUS41129</name>
</gene>
<name>A0ABN9TPS7_9DINO</name>
<accession>A0ABN9TPS7</accession>
<reference evidence="2" key="1">
    <citation type="submission" date="2023-10" db="EMBL/GenBank/DDBJ databases">
        <authorList>
            <person name="Chen Y."/>
            <person name="Shah S."/>
            <person name="Dougan E. K."/>
            <person name="Thang M."/>
            <person name="Chan C."/>
        </authorList>
    </citation>
    <scope>NUCLEOTIDE SEQUENCE [LARGE SCALE GENOMIC DNA]</scope>
</reference>
<proteinExistence type="predicted"/>
<dbReference type="EMBL" id="CAUYUJ010014950">
    <property type="protein sequence ID" value="CAK0848105.1"/>
    <property type="molecule type" value="Genomic_DNA"/>
</dbReference>
<organism evidence="2 3">
    <name type="scientific">Prorocentrum cordatum</name>
    <dbReference type="NCBI Taxonomy" id="2364126"/>
    <lineage>
        <taxon>Eukaryota</taxon>
        <taxon>Sar</taxon>
        <taxon>Alveolata</taxon>
        <taxon>Dinophyceae</taxon>
        <taxon>Prorocentrales</taxon>
        <taxon>Prorocentraceae</taxon>
        <taxon>Prorocentrum</taxon>
    </lineage>
</organism>
<evidence type="ECO:0000313" key="3">
    <source>
        <dbReference type="Proteomes" id="UP001189429"/>
    </source>
</evidence>
<evidence type="ECO:0000313" key="2">
    <source>
        <dbReference type="EMBL" id="CAK0848105.1"/>
    </source>
</evidence>
<feature type="region of interest" description="Disordered" evidence="1">
    <location>
        <begin position="41"/>
        <end position="86"/>
    </location>
</feature>
<comment type="caution">
    <text evidence="2">The sequence shown here is derived from an EMBL/GenBank/DDBJ whole genome shotgun (WGS) entry which is preliminary data.</text>
</comment>
<sequence length="118" mass="12157">MCTCGAVAFSSCSPHHVFSNEGSVAASGSLSEAYGDQAGGLEYSAKDADEVEASAADAGSQEADVETSSEDEAPESIPEGIFVETQAVPDTVIEQEGMQFLWIPRGLPPGPGEGRLFS</sequence>
<dbReference type="Proteomes" id="UP001189429">
    <property type="component" value="Unassembled WGS sequence"/>
</dbReference>
<evidence type="ECO:0000256" key="1">
    <source>
        <dbReference type="SAM" id="MobiDB-lite"/>
    </source>
</evidence>